<accession>A0ABX7BZV1</accession>
<keyword evidence="3" id="KW-1185">Reference proteome</keyword>
<dbReference type="Gene3D" id="3.90.1210.10">
    <property type="entry name" value="Antifreeze-like/N-acetylneuraminic acid synthase C-terminal domain"/>
    <property type="match status" value="1"/>
</dbReference>
<evidence type="ECO:0000313" key="2">
    <source>
        <dbReference type="EMBL" id="QQR35336.1"/>
    </source>
</evidence>
<dbReference type="SUPFAM" id="SSF51269">
    <property type="entry name" value="AFP III-like domain"/>
    <property type="match status" value="1"/>
</dbReference>
<name>A0ABX7BZV1_9HYPH</name>
<dbReference type="Gene3D" id="3.20.20.70">
    <property type="entry name" value="Aldolase class I"/>
    <property type="match status" value="1"/>
</dbReference>
<dbReference type="InterPro" id="IPR006190">
    <property type="entry name" value="SAF_AFP_Neu5Ac"/>
</dbReference>
<dbReference type="CDD" id="cd11615">
    <property type="entry name" value="SAF_NeuB_like"/>
    <property type="match status" value="1"/>
</dbReference>
<proteinExistence type="predicted"/>
<dbReference type="Pfam" id="PF03102">
    <property type="entry name" value="NeuB"/>
    <property type="match status" value="1"/>
</dbReference>
<sequence>MNQPFNIGRTAVGPGHPPAFFPDIDVYFKADLGLALDLVARIAASGATVLKGAIIHDVTLAAPHGDTQYFVPGRGMVQESYRAVLERHVVRLSDLEVIMTAARDAGLDLVMSIYDDEGLAFARDMQVDAVKVASSNIVHAPLIRSLSATGLPLIIDTGRSSMDEIARAVGWARAAGAEKMLIQHSPPGPPAAVSAFNLRMMAALGKTHATLCGLSDHDQGTESVLTAVALGAHALEKGIRADAAHGDIDLAHALPISQLPELLQRIERVYQSLGDSQRSFPADRPRPPDRMGLVANADLPTGTALSRAKVRFSFPAAGLGVEMWDSVEGRRLARPLTAGQPIVADDIDDGS</sequence>
<dbReference type="SMART" id="SM00858">
    <property type="entry name" value="SAF"/>
    <property type="match status" value="1"/>
</dbReference>
<dbReference type="SUPFAM" id="SSF51569">
    <property type="entry name" value="Aldolase"/>
    <property type="match status" value="1"/>
</dbReference>
<dbReference type="PANTHER" id="PTHR42966">
    <property type="entry name" value="N-ACETYLNEURAMINATE SYNTHASE"/>
    <property type="match status" value="1"/>
</dbReference>
<gene>
    <name evidence="2" type="ORF">JI749_13355</name>
</gene>
<dbReference type="InterPro" id="IPR013974">
    <property type="entry name" value="SAF"/>
</dbReference>
<dbReference type="RefSeq" id="WP_201654754.1">
    <property type="nucleotide sequence ID" value="NZ_CP068047.1"/>
</dbReference>
<evidence type="ECO:0000259" key="1">
    <source>
        <dbReference type="PROSITE" id="PS50844"/>
    </source>
</evidence>
<reference evidence="2 3" key="1">
    <citation type="submission" date="2021-01" db="EMBL/GenBank/DDBJ databases">
        <title>Genome seq and assembly of Devosia sp. G19.</title>
        <authorList>
            <person name="Chhetri G."/>
        </authorList>
    </citation>
    <scope>NUCLEOTIDE SEQUENCE [LARGE SCALE GENOMIC DNA]</scope>
    <source>
        <strain evidence="2 3">G19</strain>
    </source>
</reference>
<dbReference type="PANTHER" id="PTHR42966:SF1">
    <property type="entry name" value="SIALIC ACID SYNTHASE"/>
    <property type="match status" value="1"/>
</dbReference>
<dbReference type="InterPro" id="IPR057736">
    <property type="entry name" value="SAF_PseI/NeuA/NeuB"/>
</dbReference>
<dbReference type="PROSITE" id="PS50844">
    <property type="entry name" value="AFP_LIKE"/>
    <property type="match status" value="1"/>
</dbReference>
<dbReference type="InterPro" id="IPR013785">
    <property type="entry name" value="Aldolase_TIM"/>
</dbReference>
<dbReference type="InterPro" id="IPR036732">
    <property type="entry name" value="AFP_Neu5c_C_sf"/>
</dbReference>
<dbReference type="Pfam" id="PF08666">
    <property type="entry name" value="SAF"/>
    <property type="match status" value="1"/>
</dbReference>
<dbReference type="EMBL" id="CP068047">
    <property type="protein sequence ID" value="QQR35336.1"/>
    <property type="molecule type" value="Genomic_DNA"/>
</dbReference>
<evidence type="ECO:0000313" key="3">
    <source>
        <dbReference type="Proteomes" id="UP000595460"/>
    </source>
</evidence>
<protein>
    <submittedName>
        <fullName evidence="2">N-acetylneuraminate synthase family protein</fullName>
    </submittedName>
</protein>
<dbReference type="InterPro" id="IPR013132">
    <property type="entry name" value="PseI/NeuA/B-like_N"/>
</dbReference>
<dbReference type="Proteomes" id="UP000595460">
    <property type="component" value="Chromosome"/>
</dbReference>
<feature type="domain" description="AFP-like" evidence="1">
    <location>
        <begin position="292"/>
        <end position="350"/>
    </location>
</feature>
<dbReference type="InterPro" id="IPR051690">
    <property type="entry name" value="PseI-like"/>
</dbReference>
<organism evidence="2 3">
    <name type="scientific">Devosia oryziradicis</name>
    <dbReference type="NCBI Taxonomy" id="2801335"/>
    <lineage>
        <taxon>Bacteria</taxon>
        <taxon>Pseudomonadati</taxon>
        <taxon>Pseudomonadota</taxon>
        <taxon>Alphaproteobacteria</taxon>
        <taxon>Hyphomicrobiales</taxon>
        <taxon>Devosiaceae</taxon>
        <taxon>Devosia</taxon>
    </lineage>
</organism>